<protein>
    <submittedName>
        <fullName evidence="2">Uncharacterized protein</fullName>
    </submittedName>
</protein>
<evidence type="ECO:0000256" key="1">
    <source>
        <dbReference type="SAM" id="MobiDB-lite"/>
    </source>
</evidence>
<accession>A0A7S2L379</accession>
<dbReference type="AlphaFoldDB" id="A0A7S2L379"/>
<organism evidence="2">
    <name type="scientific">Leptocylindrus danicus</name>
    <dbReference type="NCBI Taxonomy" id="163516"/>
    <lineage>
        <taxon>Eukaryota</taxon>
        <taxon>Sar</taxon>
        <taxon>Stramenopiles</taxon>
        <taxon>Ochrophyta</taxon>
        <taxon>Bacillariophyta</taxon>
        <taxon>Coscinodiscophyceae</taxon>
        <taxon>Chaetocerotophycidae</taxon>
        <taxon>Leptocylindrales</taxon>
        <taxon>Leptocylindraceae</taxon>
        <taxon>Leptocylindrus</taxon>
    </lineage>
</organism>
<evidence type="ECO:0000313" key="2">
    <source>
        <dbReference type="EMBL" id="CAD9594619.1"/>
    </source>
</evidence>
<name>A0A7S2L379_9STRA</name>
<feature type="compositionally biased region" description="Basic and acidic residues" evidence="1">
    <location>
        <begin position="527"/>
        <end position="536"/>
    </location>
</feature>
<dbReference type="EMBL" id="HBGY01023119">
    <property type="protein sequence ID" value="CAD9594619.1"/>
    <property type="molecule type" value="Transcribed_RNA"/>
</dbReference>
<proteinExistence type="predicted"/>
<reference evidence="2" key="1">
    <citation type="submission" date="2021-01" db="EMBL/GenBank/DDBJ databases">
        <authorList>
            <person name="Corre E."/>
            <person name="Pelletier E."/>
            <person name="Niang G."/>
            <person name="Scheremetjew M."/>
            <person name="Finn R."/>
            <person name="Kale V."/>
            <person name="Holt S."/>
            <person name="Cochrane G."/>
            <person name="Meng A."/>
            <person name="Brown T."/>
            <person name="Cohen L."/>
        </authorList>
    </citation>
    <scope>NUCLEOTIDE SEQUENCE</scope>
    <source>
        <strain evidence="2">B650</strain>
    </source>
</reference>
<feature type="region of interest" description="Disordered" evidence="1">
    <location>
        <begin position="238"/>
        <end position="262"/>
    </location>
</feature>
<feature type="region of interest" description="Disordered" evidence="1">
    <location>
        <begin position="710"/>
        <end position="732"/>
    </location>
</feature>
<sequence>MYNNDAASKFLRKRVYIGGGDIGVWIKVIQVATTAMSSPTSCNRASEGDKMSTLRRQQQRCWNENVRKTEHVWAQHHWDSLRLFQCSEVDAIIQLHVDDNNDDFTAEDGYYDYDEEPEMESALFGVSIAPPVTSSDPYNFYDDAMLPSVETLPICSCFHRISRGHRRRVMPGSNTLGDDSSSWGYTEFDRHPLDSQMPLPGVVIHISALVPVEFNVCRRSLEAIGNLNSLLAADGGEDDVDVPSSFESSVEEGDYHVDDNGDDDIDTLASPTCSESLSADERDDFANTSQSFRSLQEHSIFKGARRLKKPPLQVRFDGVGEKGMESSSLDAMSSFPDFMQPGNVSVIGLNLAKCLFRFHIMTDGPRRFERGYAFKFFELAAKSIAVDVHKLSANELSFVDARVDVGRCEFHAYKGVDRQSILAAGFSYPPDKAPRQPITRQFAAAKILGVPPLALSVGPKNSALQLCFISVSETEYARAGGCIELKLGAFDAHIREHTFGDIGRTIRQCKATISGGRLSRKKPKKKNPADKIDSKLNNEGASDVDDDDWGCMLVTDGGTLNWKDYIFLDIPFTHFERKSLPTNSLFEWVSDRVRLEWGRSSVIAPPAQKNPSLISLPKNVRMIILLFLDDVSPLERALKIKKGSNEFLRAHSINRQLSKLATSRSDSTLDREEKLSLERRIEKGRRREILTRLMTLDSITLEKMLAHHNGSTLASSRNNDEEQAVRKNSSIH</sequence>
<gene>
    <name evidence="2" type="ORF">LDAN0321_LOCUS14578</name>
</gene>
<feature type="region of interest" description="Disordered" evidence="1">
    <location>
        <begin position="517"/>
        <end position="539"/>
    </location>
</feature>